<comment type="caution">
    <text evidence="1">The sequence shown here is derived from an EMBL/GenBank/DDBJ whole genome shotgun (WGS) entry which is preliminary data.</text>
</comment>
<dbReference type="Proteomes" id="UP000177111">
    <property type="component" value="Unassembled WGS sequence"/>
</dbReference>
<protein>
    <recommendedName>
        <fullName evidence="3">Polymerase nucleotidyl transferase domain-containing protein</fullName>
    </recommendedName>
</protein>
<reference evidence="1 2" key="1">
    <citation type="journal article" date="2016" name="Nat. Commun.">
        <title>Thousands of microbial genomes shed light on interconnected biogeochemical processes in an aquifer system.</title>
        <authorList>
            <person name="Anantharaman K."/>
            <person name="Brown C.T."/>
            <person name="Hug L.A."/>
            <person name="Sharon I."/>
            <person name="Castelle C.J."/>
            <person name="Probst A.J."/>
            <person name="Thomas B.C."/>
            <person name="Singh A."/>
            <person name="Wilkins M.J."/>
            <person name="Karaoz U."/>
            <person name="Brodie E.L."/>
            <person name="Williams K.H."/>
            <person name="Hubbard S.S."/>
            <person name="Banfield J.F."/>
        </authorList>
    </citation>
    <scope>NUCLEOTIDE SEQUENCE [LARGE SCALE GENOMIC DNA]</scope>
</reference>
<sequence length="339" mass="39388">MTSLRNAILATITYYDILEMPLTLLEVHSYLINPARFLVRKRAIGDISIFQIAKEMEQLCRINILEEINGMYCLSGRRHIYKLRIGRQLLAAKKWKKFLRYVSWLSLVPYVRGVFASGSMALNNTNLESDFDVLVVIQSGRLYSGRLILSAWTSLLGIRRTKDDLIAPDKLCFNHYITDGNLKINHESLFNASTYARLIPVKASNQIYFSFYDRNGWINQYVYHFKPVAHFPKRQAKTYSWMEKIGRFGESILDTWFGNVFEYISRWYQQKRIRENPATYAQGGRIVFNDSELEFHPYSFEAYLIGNYNSGLKKLGIMPFIEERDSGLLAGPISMMIAN</sequence>
<evidence type="ECO:0008006" key="3">
    <source>
        <dbReference type="Google" id="ProtNLM"/>
    </source>
</evidence>
<evidence type="ECO:0000313" key="2">
    <source>
        <dbReference type="Proteomes" id="UP000177111"/>
    </source>
</evidence>
<evidence type="ECO:0000313" key="1">
    <source>
        <dbReference type="EMBL" id="OGN31422.1"/>
    </source>
</evidence>
<proteinExistence type="predicted"/>
<name>A0A1F8H172_9BACT</name>
<dbReference type="EMBL" id="MGKT01000002">
    <property type="protein sequence ID" value="OGN31422.1"/>
    <property type="molecule type" value="Genomic_DNA"/>
</dbReference>
<organism evidence="1 2">
    <name type="scientific">Candidatus Yanofskybacteria bacterium RIFCSPLOWO2_02_FULL_44_18</name>
    <dbReference type="NCBI Taxonomy" id="1802705"/>
    <lineage>
        <taxon>Bacteria</taxon>
        <taxon>Candidatus Yanofskyibacteriota</taxon>
    </lineage>
</organism>
<accession>A0A1F8H172</accession>
<gene>
    <name evidence="1" type="ORF">A3I96_01140</name>
</gene>
<dbReference type="AlphaFoldDB" id="A0A1F8H172"/>